<dbReference type="RefSeq" id="XP_024872588.1">
    <property type="nucleotide sequence ID" value="XM_025016820.1"/>
</dbReference>
<dbReference type="PANTHER" id="PTHR31633">
    <property type="entry name" value="H/ACA RIBONUCLEOPROTEIN COMPLEX NON-CORE SUBUNIT NAF1"/>
    <property type="match status" value="1"/>
</dbReference>
<feature type="compositionally biased region" description="Low complexity" evidence="9">
    <location>
        <begin position="228"/>
        <end position="244"/>
    </location>
</feature>
<dbReference type="InterPro" id="IPR007504">
    <property type="entry name" value="H/ACA_rnp_Gar1/Naf1"/>
</dbReference>
<dbReference type="PANTHER" id="PTHR31633:SF1">
    <property type="entry name" value="H_ACA RIBONUCLEOPROTEIN COMPLEX NON-CORE SUBUNIT NAF1"/>
    <property type="match status" value="1"/>
</dbReference>
<dbReference type="GO" id="GO:0003723">
    <property type="term" value="F:RNA binding"/>
    <property type="evidence" value="ECO:0007669"/>
    <property type="project" value="UniProtKB-KW"/>
</dbReference>
<dbReference type="GO" id="GO:0005634">
    <property type="term" value="C:nucleus"/>
    <property type="evidence" value="ECO:0007669"/>
    <property type="project" value="UniProtKB-SubCell"/>
</dbReference>
<sequence length="646" mass="72889">MDIDANKVVCEEMSMNMSTSEENKNILPEKIELLTSHQLMCGEGSLKEECEAKQLDEQSSEEKHEAMFCDEKLENERAVIIVNEKEILNRENKCDKPNVLIMLDTEETESTINSCVISTDIPNISTQSTSEENNETNALAEVSIRNNEIQISNPSPQKQEDRTSSLSVIAAEYGDTSDSDVEKIEADTTTKNQHTMPEIQTQHLQCYRTTEENLSCEESDSDDDSDSSADSSSSSSSSDSSSDSDSNDITIIDKKKGSKANTAKKEKHTENELDDLPPIEDLQISVPEVLCNPFGKIEKIVEQLVIVEPKPGEPTLDLDTILFVNKGTKALGKIFDVYGPVAEPHYCVRFNDSKHIQDNGIKVGMQVYYCPSNKSYTFFVFLQELRKLKACDTAGDDESPEFSDDEEEQAYYEKLKQKNNKDCSDGKTSQKKPRQTESSYTTPAWQSNHPWNRNRNVRPQRYNQRRQRNWSGGNRFNSARTPGPYPYQESWQQYPYQNNAPWQPGPQNMPPMSNRSYAGYGTYNAPHLAQDGNLSNTDGINQYYQGTYQNFPSYNIQNNFQSNGVQDQYYEVSFGAPPRFNLASPPVEMNCHQFSNTPYPYMNMPSYPTHVQSSLQMANANACWPPPAPPSLDTPSTTIEDPNSST</sequence>
<keyword evidence="7" id="KW-0694">RNA-binding</keyword>
<feature type="region of interest" description="Disordered" evidence="9">
    <location>
        <begin position="209"/>
        <end position="274"/>
    </location>
</feature>
<gene>
    <name evidence="11 12" type="primary">LOC112455113</name>
</gene>
<feature type="compositionally biased region" description="Polar residues" evidence="9">
    <location>
        <begin position="470"/>
        <end position="480"/>
    </location>
</feature>
<dbReference type="GeneID" id="112455113"/>
<evidence type="ECO:0000256" key="8">
    <source>
        <dbReference type="ARBA" id="ARBA00023242"/>
    </source>
</evidence>
<evidence type="ECO:0000256" key="9">
    <source>
        <dbReference type="SAM" id="MobiDB-lite"/>
    </source>
</evidence>
<evidence type="ECO:0000313" key="10">
    <source>
        <dbReference type="Proteomes" id="UP000504618"/>
    </source>
</evidence>
<reference evidence="11 12" key="1">
    <citation type="submission" date="2025-04" db="UniProtKB">
        <authorList>
            <consortium name="RefSeq"/>
        </authorList>
    </citation>
    <scope>IDENTIFICATION</scope>
    <source>
        <tissue evidence="11 12">Whole body</tissue>
    </source>
</reference>
<evidence type="ECO:0000313" key="12">
    <source>
        <dbReference type="RefSeq" id="XP_024872589.1"/>
    </source>
</evidence>
<evidence type="ECO:0000256" key="4">
    <source>
        <dbReference type="ARBA" id="ARBA00022517"/>
    </source>
</evidence>
<name>A0A6J1PS39_9HYME</name>
<accession>A0A6J1PS39</accession>
<feature type="compositionally biased region" description="Acidic residues" evidence="9">
    <location>
        <begin position="214"/>
        <end position="227"/>
    </location>
</feature>
<organism evidence="10 12">
    <name type="scientific">Temnothorax curvispinosus</name>
    <dbReference type="NCBI Taxonomy" id="300111"/>
    <lineage>
        <taxon>Eukaryota</taxon>
        <taxon>Metazoa</taxon>
        <taxon>Ecdysozoa</taxon>
        <taxon>Arthropoda</taxon>
        <taxon>Hexapoda</taxon>
        <taxon>Insecta</taxon>
        <taxon>Pterygota</taxon>
        <taxon>Neoptera</taxon>
        <taxon>Endopterygota</taxon>
        <taxon>Hymenoptera</taxon>
        <taxon>Apocrita</taxon>
        <taxon>Aculeata</taxon>
        <taxon>Formicoidea</taxon>
        <taxon>Formicidae</taxon>
        <taxon>Myrmicinae</taxon>
        <taxon>Temnothorax</taxon>
    </lineage>
</organism>
<comment type="subcellular location">
    <subcellularLocation>
        <location evidence="1">Nucleus</location>
    </subcellularLocation>
</comment>
<evidence type="ECO:0000256" key="2">
    <source>
        <dbReference type="ARBA" id="ARBA00009801"/>
    </source>
</evidence>
<keyword evidence="8" id="KW-0539">Nucleus</keyword>
<feature type="compositionally biased region" description="Polar residues" evidence="9">
    <location>
        <begin position="436"/>
        <end position="451"/>
    </location>
</feature>
<dbReference type="InterPro" id="IPR038664">
    <property type="entry name" value="Gar1/Naf1_Cbf5-bd_sf"/>
</dbReference>
<keyword evidence="10" id="KW-1185">Reference proteome</keyword>
<dbReference type="GO" id="GO:0043489">
    <property type="term" value="P:RNA stabilization"/>
    <property type="evidence" value="ECO:0007669"/>
    <property type="project" value="UniProtKB-ARBA"/>
</dbReference>
<dbReference type="GO" id="GO:0001522">
    <property type="term" value="P:pseudouridine synthesis"/>
    <property type="evidence" value="ECO:0007669"/>
    <property type="project" value="InterPro"/>
</dbReference>
<dbReference type="Proteomes" id="UP000504618">
    <property type="component" value="Unplaced"/>
</dbReference>
<feature type="region of interest" description="Disordered" evidence="9">
    <location>
        <begin position="622"/>
        <end position="646"/>
    </location>
</feature>
<keyword evidence="4" id="KW-0690">Ribosome biogenesis</keyword>
<dbReference type="Gene3D" id="2.40.10.230">
    <property type="entry name" value="Probable tRNA pseudouridine synthase domain"/>
    <property type="match status" value="1"/>
</dbReference>
<evidence type="ECO:0000256" key="3">
    <source>
        <dbReference type="ARBA" id="ARBA00021438"/>
    </source>
</evidence>
<evidence type="ECO:0000256" key="7">
    <source>
        <dbReference type="ARBA" id="ARBA00022884"/>
    </source>
</evidence>
<feature type="compositionally biased region" description="Basic residues" evidence="9">
    <location>
        <begin position="455"/>
        <end position="468"/>
    </location>
</feature>
<keyword evidence="11 12" id="KW-0687">Ribonucleoprotein</keyword>
<dbReference type="GO" id="GO:0005732">
    <property type="term" value="C:sno(s)RNA-containing ribonucleoprotein complex"/>
    <property type="evidence" value="ECO:0007669"/>
    <property type="project" value="InterPro"/>
</dbReference>
<evidence type="ECO:0000256" key="5">
    <source>
        <dbReference type="ARBA" id="ARBA00022552"/>
    </source>
</evidence>
<evidence type="ECO:0000256" key="1">
    <source>
        <dbReference type="ARBA" id="ARBA00004123"/>
    </source>
</evidence>
<protein>
    <recommendedName>
        <fullName evidence="3">H/ACA ribonucleoprotein complex non-core subunit NAF1</fullName>
    </recommendedName>
</protein>
<feature type="region of interest" description="Disordered" evidence="9">
    <location>
        <begin position="415"/>
        <end position="482"/>
    </location>
</feature>
<dbReference type="Pfam" id="PF04410">
    <property type="entry name" value="Gar1"/>
    <property type="match status" value="1"/>
</dbReference>
<proteinExistence type="inferred from homology"/>
<comment type="similarity">
    <text evidence="2">Belongs to the NAF1 family.</text>
</comment>
<keyword evidence="5" id="KW-0698">rRNA processing</keyword>
<dbReference type="GO" id="GO:0000493">
    <property type="term" value="P:box H/ACA snoRNP assembly"/>
    <property type="evidence" value="ECO:0007669"/>
    <property type="project" value="InterPro"/>
</dbReference>
<keyword evidence="6" id="KW-0597">Phosphoprotein</keyword>
<evidence type="ECO:0000256" key="6">
    <source>
        <dbReference type="ARBA" id="ARBA00022553"/>
    </source>
</evidence>
<dbReference type="RefSeq" id="XP_024872589.1">
    <property type="nucleotide sequence ID" value="XM_025016821.1"/>
</dbReference>
<dbReference type="OrthoDB" id="21550at2759"/>
<dbReference type="InterPro" id="IPR009000">
    <property type="entry name" value="Transl_B-barrel_sf"/>
</dbReference>
<dbReference type="SUPFAM" id="SSF50447">
    <property type="entry name" value="Translation proteins"/>
    <property type="match status" value="1"/>
</dbReference>
<dbReference type="GO" id="GO:0006364">
    <property type="term" value="P:rRNA processing"/>
    <property type="evidence" value="ECO:0007669"/>
    <property type="project" value="UniProtKB-KW"/>
</dbReference>
<feature type="compositionally biased region" description="Basic and acidic residues" evidence="9">
    <location>
        <begin position="415"/>
        <end position="425"/>
    </location>
</feature>
<dbReference type="AlphaFoldDB" id="A0A6J1PS39"/>
<dbReference type="FunFam" id="2.40.10.230:FF:000002">
    <property type="entry name" value="H/ACA ribonucleoprotein complex non-core subunit NAF1"/>
    <property type="match status" value="1"/>
</dbReference>
<dbReference type="InterPro" id="IPR040309">
    <property type="entry name" value="Naf1"/>
</dbReference>
<evidence type="ECO:0000313" key="11">
    <source>
        <dbReference type="RefSeq" id="XP_024872588.1"/>
    </source>
</evidence>